<evidence type="ECO:0008006" key="6">
    <source>
        <dbReference type="Google" id="ProtNLM"/>
    </source>
</evidence>
<dbReference type="RefSeq" id="WP_094786756.1">
    <property type="nucleotide sequence ID" value="NZ_NDXW01000001.1"/>
</dbReference>
<dbReference type="EMBL" id="NDXW01000001">
    <property type="protein sequence ID" value="RDH43422.1"/>
    <property type="molecule type" value="Genomic_DNA"/>
</dbReference>
<evidence type="ECO:0000256" key="1">
    <source>
        <dbReference type="ARBA" id="ARBA00004613"/>
    </source>
</evidence>
<dbReference type="InterPro" id="IPR003284">
    <property type="entry name" value="Sal_SpvB"/>
</dbReference>
<name>A0A4P9VNA1_9GAMM</name>
<keyword evidence="2" id="KW-0964">Secreted</keyword>
<comment type="caution">
    <text evidence="4">The sequence shown here is derived from an EMBL/GenBank/DDBJ whole genome shotgun (WGS) entry which is preliminary data.</text>
</comment>
<evidence type="ECO:0000256" key="2">
    <source>
        <dbReference type="ARBA" id="ARBA00022525"/>
    </source>
</evidence>
<comment type="subcellular location">
    <subcellularLocation>
        <location evidence="1">Secreted</location>
    </subcellularLocation>
</comment>
<dbReference type="AlphaFoldDB" id="A0A4P9VNA1"/>
<sequence length="97" mass="10480">MNRLNIAFTSFILLIIQLLIPSFVIADPPDVVGTIPGTFSVGTDGAANYRIPLELPSGVNGLKPNLALEYDSQKGNGLLGIGWRLTGFPATRRFHDQ</sequence>
<evidence type="ECO:0000313" key="4">
    <source>
        <dbReference type="EMBL" id="RDH43422.1"/>
    </source>
</evidence>
<organism evidence="4 5">
    <name type="scientific">Zooshikella ganghwensis</name>
    <dbReference type="NCBI Taxonomy" id="202772"/>
    <lineage>
        <taxon>Bacteria</taxon>
        <taxon>Pseudomonadati</taxon>
        <taxon>Pseudomonadota</taxon>
        <taxon>Gammaproteobacteria</taxon>
        <taxon>Oceanospirillales</taxon>
        <taxon>Zooshikellaceae</taxon>
        <taxon>Zooshikella</taxon>
    </lineage>
</organism>
<protein>
    <recommendedName>
        <fullName evidence="6">Virulence plasmid B protein</fullName>
    </recommendedName>
</protein>
<dbReference type="Pfam" id="PF03534">
    <property type="entry name" value="SpvB"/>
    <property type="match status" value="1"/>
</dbReference>
<dbReference type="Proteomes" id="UP000257039">
    <property type="component" value="Unassembled WGS sequence"/>
</dbReference>
<keyword evidence="5" id="KW-1185">Reference proteome</keyword>
<dbReference type="GO" id="GO:0005576">
    <property type="term" value="C:extracellular region"/>
    <property type="evidence" value="ECO:0007669"/>
    <property type="project" value="UniProtKB-SubCell"/>
</dbReference>
<proteinExistence type="predicted"/>
<dbReference type="GO" id="GO:0005737">
    <property type="term" value="C:cytoplasm"/>
    <property type="evidence" value="ECO:0007669"/>
    <property type="project" value="InterPro"/>
</dbReference>
<evidence type="ECO:0000313" key="5">
    <source>
        <dbReference type="Proteomes" id="UP000257039"/>
    </source>
</evidence>
<accession>A0A4P9VNA1</accession>
<keyword evidence="3" id="KW-0843">Virulence</keyword>
<evidence type="ECO:0000256" key="3">
    <source>
        <dbReference type="ARBA" id="ARBA00023026"/>
    </source>
</evidence>
<gene>
    <name evidence="4" type="ORF">B9G39_08200</name>
</gene>
<reference evidence="4 5" key="1">
    <citation type="submission" date="2017-04" db="EMBL/GenBank/DDBJ databases">
        <title>Draft genome sequence of Zooshikella ganghwensis VG4 isolated from Red Sea sediments.</title>
        <authorList>
            <person name="Rehman Z."/>
            <person name="Alam I."/>
            <person name="Kamau A."/>
            <person name="Bajic V."/>
            <person name="Leiknes T."/>
        </authorList>
    </citation>
    <scope>NUCLEOTIDE SEQUENCE [LARGE SCALE GENOMIC DNA]</scope>
    <source>
        <strain evidence="4 5">VG4</strain>
    </source>
</reference>